<dbReference type="SUPFAM" id="SSF81665">
    <property type="entry name" value="Calcium ATPase, transmembrane domain M"/>
    <property type="match status" value="1"/>
</dbReference>
<evidence type="ECO:0000256" key="3">
    <source>
        <dbReference type="ARBA" id="ARBA00022692"/>
    </source>
</evidence>
<feature type="domain" description="P-type ATPase A" evidence="14">
    <location>
        <begin position="526"/>
        <end position="644"/>
    </location>
</feature>
<dbReference type="OMA" id="HERIKYF"/>
<keyword evidence="4" id="KW-0479">Metal-binding</keyword>
<feature type="chain" id="PRO_5007294871" evidence="13">
    <location>
        <begin position="24"/>
        <end position="1389"/>
    </location>
</feature>
<dbReference type="STRING" id="796925.A0A137PGW6"/>
<feature type="transmembrane region" description="Helical" evidence="12">
    <location>
        <begin position="173"/>
        <end position="194"/>
    </location>
</feature>
<dbReference type="InterPro" id="IPR001757">
    <property type="entry name" value="P_typ_ATPase"/>
</dbReference>
<dbReference type="InterPro" id="IPR059000">
    <property type="entry name" value="ATPase_P-type_domA"/>
</dbReference>
<evidence type="ECO:0000259" key="14">
    <source>
        <dbReference type="Pfam" id="PF00122"/>
    </source>
</evidence>
<dbReference type="InterPro" id="IPR008250">
    <property type="entry name" value="ATPase_P-typ_transduc_dom_A_sf"/>
</dbReference>
<dbReference type="GO" id="GO:0140358">
    <property type="term" value="F:P-type transmembrane transporter activity"/>
    <property type="evidence" value="ECO:0007669"/>
    <property type="project" value="InterPro"/>
</dbReference>
<feature type="transmembrane region" description="Helical" evidence="12">
    <location>
        <begin position="1192"/>
        <end position="1216"/>
    </location>
</feature>
<feature type="transmembrane region" description="Helical" evidence="12">
    <location>
        <begin position="305"/>
        <end position="327"/>
    </location>
</feature>
<evidence type="ECO:0000313" key="16">
    <source>
        <dbReference type="EMBL" id="KXN74243.1"/>
    </source>
</evidence>
<feature type="transmembrane region" description="Helical" evidence="12">
    <location>
        <begin position="661"/>
        <end position="682"/>
    </location>
</feature>
<feature type="signal peptide" evidence="13">
    <location>
        <begin position="1"/>
        <end position="23"/>
    </location>
</feature>
<dbReference type="Gene3D" id="3.40.50.1000">
    <property type="entry name" value="HAD superfamily/HAD-like"/>
    <property type="match status" value="1"/>
</dbReference>
<evidence type="ECO:0000256" key="13">
    <source>
        <dbReference type="SAM" id="SignalP"/>
    </source>
</evidence>
<feature type="transmembrane region" description="Helical" evidence="12">
    <location>
        <begin position="260"/>
        <end position="285"/>
    </location>
</feature>
<sequence>MKTYINNLILVFSTILWSSFISGTPVFNTPNDFDLNGNICPLQTKRNVQCPILCVSDVSQCPGKVSSSCPQGQTFCQDGLCHESCPSDLINPCYCGTGDSGWNLFPCSAKAEVLVELQDYHYTKEKNLTSEQCTKSLDLQNAPKVYDGSNPGSSMWALCPPPAPAVFTYREPMWIAVFAIVAFEALFLMIWHAYKTFAERNSTHMLASEELPSIGEASEVTEVSEKSASKQVHTAHPDDDEGSFEEDTSTFKVQGFVPNILGTMGLASIILVSIGWIIYLAVIVADYYGTVTGKPYGIAHNDYDLSSTMFICVWVSATVWFVTLNVFKAYLVNYFRIQVNPLQSKYIQVKQPKSTIIMMENSSKVLKLVHRVESFLSHTLGWDVLITTVPLEKTGTNRLYFNYQCTRFVYHERIKYFSPHQFQLGTTCSEFLKQSSGLSTEEADRRLELKGPNFISVKVNSLIVSLLLEFTGFFYMYQLMILWLFYYLDYYIVGLVDGGVILISAIIKVYIRRNSELRVKGMAEHQSKVKVLRDNKWVTLSSSHIIPGDVIAVESGQVLSCDAVVISGNAVVDESSLTGEPLPIRKFTVNDDQPRFEPHGASKIHALYAGTTVAQVTPSNEEDYVKALVYETATSTDKGQLVHKILFPVGISFIFDEELKIAIIILGIWGIFLLCMALWLLRKSPSSSWFYGMFCLSQILSPLLPAALVVGQSVAADRLRNKKVYCVDLPRIVIAGKVQIFCFDKTGTLTKEGLEFYGGRTIDFQPNDQSPVELESLKPSFNDFPETFQLGLATCHSVTSVNGALIGNPVDIEMFKSTEWELSVPESPAYVDTIQSPKNKSAHIVKRFEFIHARASMSVAVLDPATKHVHIFVKGSFEKLKDLSNPNTLPSNYDEAAVGLAREGCYVLGLAHRDLGVVDIEEVKKKNREELEADVDLIGLIVFKNQLKEDTTAAIDELKDGSTRTVMITGDTALTGVYIARACHMSPQNSTVYLGDVSSVEKDAVLWTNVDKPDSDPLTMTGKAFNRLCNQELMRELLLHTRVFARMTPQDKVDCIQYHMERGITAMCGDGGNDCGALRAAHVGLALSESEASIVSPFSSNNRSVQSCVELIREGRAGLATSIALYKYLIMYGETMASLKLMGFYFSTNLSLGTWILIDSFITIGLSYSITQSHASLKLSKYRPTARILGPETLSSVLGQIVINFIFLCCGMYWLFQQPFFVCHEFDSTTVDLSKWVLLADNYEGELISFITLFQFVNSAFIYNFGYTHRRGWYRNWVLLLFWVSFVIVVAYLLLADPNNFGCIMRMNCGDRDVLTSLNFTPPSVHIAPYNVPQGHNVFPKYFRINLFLYCLGNMACGILYELILIIGPGRALVRKWFSKTDPSKSYDL</sequence>
<comment type="similarity">
    <text evidence="2">Belongs to the cation transport ATPase (P-type) (TC 3.A.3) family. Type V subfamily.</text>
</comment>
<dbReference type="PROSITE" id="PS00154">
    <property type="entry name" value="ATPASE_E1_E2"/>
    <property type="match status" value="1"/>
</dbReference>
<dbReference type="NCBIfam" id="TIGR01657">
    <property type="entry name" value="P-ATPase-V"/>
    <property type="match status" value="1"/>
</dbReference>
<dbReference type="Gene3D" id="3.40.1110.10">
    <property type="entry name" value="Calcium-transporting ATPase, cytoplasmic domain N"/>
    <property type="match status" value="1"/>
</dbReference>
<dbReference type="PRINTS" id="PR00119">
    <property type="entry name" value="CATATPASE"/>
</dbReference>
<gene>
    <name evidence="16" type="ORF">CONCODRAFT_2779</name>
</gene>
<protein>
    <submittedName>
        <fullName evidence="16">Uncharacterized protein</fullName>
    </submittedName>
</protein>
<dbReference type="GO" id="GO:0046872">
    <property type="term" value="F:metal ion binding"/>
    <property type="evidence" value="ECO:0007669"/>
    <property type="project" value="UniProtKB-KW"/>
</dbReference>
<reference evidence="16 17" key="1">
    <citation type="journal article" date="2015" name="Genome Biol. Evol.">
        <title>Phylogenomic analyses indicate that early fungi evolved digesting cell walls of algal ancestors of land plants.</title>
        <authorList>
            <person name="Chang Y."/>
            <person name="Wang S."/>
            <person name="Sekimoto S."/>
            <person name="Aerts A.L."/>
            <person name="Choi C."/>
            <person name="Clum A."/>
            <person name="LaButti K.M."/>
            <person name="Lindquist E.A."/>
            <person name="Yee Ngan C."/>
            <person name="Ohm R.A."/>
            <person name="Salamov A.A."/>
            <person name="Grigoriev I.V."/>
            <person name="Spatafora J.W."/>
            <person name="Berbee M.L."/>
        </authorList>
    </citation>
    <scope>NUCLEOTIDE SEQUENCE [LARGE SCALE GENOMIC DNA]</scope>
    <source>
        <strain evidence="16 17">NRRL 28638</strain>
    </source>
</reference>
<evidence type="ECO:0000259" key="15">
    <source>
        <dbReference type="Pfam" id="PF00690"/>
    </source>
</evidence>
<dbReference type="EMBL" id="KQ964426">
    <property type="protein sequence ID" value="KXN74243.1"/>
    <property type="molecule type" value="Genomic_DNA"/>
</dbReference>
<dbReference type="GO" id="GO:0005524">
    <property type="term" value="F:ATP binding"/>
    <property type="evidence" value="ECO:0007669"/>
    <property type="project" value="UniProtKB-KW"/>
</dbReference>
<dbReference type="SFLD" id="SFLDG00002">
    <property type="entry name" value="C1.7:_P-type_atpase_like"/>
    <property type="match status" value="1"/>
</dbReference>
<evidence type="ECO:0000256" key="5">
    <source>
        <dbReference type="ARBA" id="ARBA00022741"/>
    </source>
</evidence>
<evidence type="ECO:0000256" key="12">
    <source>
        <dbReference type="SAM" id="Phobius"/>
    </source>
</evidence>
<feature type="transmembrane region" description="Helical" evidence="12">
    <location>
        <begin position="1152"/>
        <end position="1171"/>
    </location>
</feature>
<dbReference type="SFLD" id="SFLDS00003">
    <property type="entry name" value="Haloacid_Dehalogenase"/>
    <property type="match status" value="1"/>
</dbReference>
<dbReference type="Gene3D" id="2.70.150.10">
    <property type="entry name" value="Calcium-transporting ATPase, cytoplasmic transduction domain A"/>
    <property type="match status" value="1"/>
</dbReference>
<evidence type="ECO:0000256" key="11">
    <source>
        <dbReference type="SAM" id="MobiDB-lite"/>
    </source>
</evidence>
<feature type="transmembrane region" description="Helical" evidence="12">
    <location>
        <begin position="1347"/>
        <end position="1367"/>
    </location>
</feature>
<dbReference type="Proteomes" id="UP000070444">
    <property type="component" value="Unassembled WGS sequence"/>
</dbReference>
<feature type="region of interest" description="Disordered" evidence="11">
    <location>
        <begin position="225"/>
        <end position="246"/>
    </location>
</feature>
<keyword evidence="5" id="KW-0547">Nucleotide-binding</keyword>
<dbReference type="SUPFAM" id="SSF56784">
    <property type="entry name" value="HAD-like"/>
    <property type="match status" value="1"/>
</dbReference>
<keyword evidence="8" id="KW-1278">Translocase</keyword>
<name>A0A137PGW6_CONC2</name>
<evidence type="ECO:0000256" key="8">
    <source>
        <dbReference type="ARBA" id="ARBA00022967"/>
    </source>
</evidence>
<dbReference type="InterPro" id="IPR023298">
    <property type="entry name" value="ATPase_P-typ_TM_dom_sf"/>
</dbReference>
<proteinExistence type="inferred from homology"/>
<feature type="transmembrane region" description="Helical" evidence="12">
    <location>
        <begin position="462"/>
        <end position="485"/>
    </location>
</feature>
<dbReference type="SUPFAM" id="SSF81660">
    <property type="entry name" value="Metal cation-transporting ATPase, ATP-binding domain N"/>
    <property type="match status" value="1"/>
</dbReference>
<dbReference type="InterPro" id="IPR018303">
    <property type="entry name" value="ATPase_P-typ_P_site"/>
</dbReference>
<evidence type="ECO:0000256" key="7">
    <source>
        <dbReference type="ARBA" id="ARBA00022842"/>
    </source>
</evidence>
<dbReference type="InterPro" id="IPR023214">
    <property type="entry name" value="HAD_sf"/>
</dbReference>
<keyword evidence="9 12" id="KW-1133">Transmembrane helix</keyword>
<dbReference type="Pfam" id="PF00122">
    <property type="entry name" value="E1-E2_ATPase"/>
    <property type="match status" value="1"/>
</dbReference>
<dbReference type="NCBIfam" id="TIGR01494">
    <property type="entry name" value="ATPase_P-type"/>
    <property type="match status" value="1"/>
</dbReference>
<evidence type="ECO:0000256" key="4">
    <source>
        <dbReference type="ARBA" id="ARBA00022723"/>
    </source>
</evidence>
<dbReference type="InterPro" id="IPR023299">
    <property type="entry name" value="ATPase_P-typ_cyto_dom_N"/>
</dbReference>
<dbReference type="InterPro" id="IPR006544">
    <property type="entry name" value="P-type_TPase_V"/>
</dbReference>
<keyword evidence="6" id="KW-0067">ATP-binding</keyword>
<keyword evidence="17" id="KW-1185">Reference proteome</keyword>
<dbReference type="PANTHER" id="PTHR45630">
    <property type="entry name" value="CATION-TRANSPORTING ATPASE-RELATED"/>
    <property type="match status" value="1"/>
</dbReference>
<dbReference type="SFLD" id="SFLDF00027">
    <property type="entry name" value="p-type_atpase"/>
    <property type="match status" value="1"/>
</dbReference>
<keyword evidence="7" id="KW-0460">Magnesium</keyword>
<evidence type="ECO:0000256" key="10">
    <source>
        <dbReference type="ARBA" id="ARBA00023136"/>
    </source>
</evidence>
<organism evidence="16 17">
    <name type="scientific">Conidiobolus coronatus (strain ATCC 28846 / CBS 209.66 / NRRL 28638)</name>
    <name type="common">Delacroixia coronata</name>
    <dbReference type="NCBI Taxonomy" id="796925"/>
    <lineage>
        <taxon>Eukaryota</taxon>
        <taxon>Fungi</taxon>
        <taxon>Fungi incertae sedis</taxon>
        <taxon>Zoopagomycota</taxon>
        <taxon>Entomophthoromycotina</taxon>
        <taxon>Entomophthoromycetes</taxon>
        <taxon>Entomophthorales</taxon>
        <taxon>Ancylistaceae</taxon>
        <taxon>Conidiobolus</taxon>
    </lineage>
</organism>
<accession>A0A137PGW6</accession>
<dbReference type="InterPro" id="IPR044492">
    <property type="entry name" value="P_typ_ATPase_HD_dom"/>
</dbReference>
<feature type="transmembrane region" description="Helical" evidence="12">
    <location>
        <begin position="491"/>
        <end position="511"/>
    </location>
</feature>
<evidence type="ECO:0000256" key="9">
    <source>
        <dbReference type="ARBA" id="ARBA00022989"/>
    </source>
</evidence>
<keyword evidence="3 12" id="KW-0812">Transmembrane</keyword>
<keyword evidence="13" id="KW-0732">Signal</keyword>
<feature type="transmembrane region" description="Helical" evidence="12">
    <location>
        <begin position="1277"/>
        <end position="1295"/>
    </location>
</feature>
<dbReference type="PANTHER" id="PTHR45630:SF11">
    <property type="entry name" value="CATION-TRANSPORTING P-TYPE ATPASE N-TERMINAL DOMAIN-CONTAINING PROTEIN"/>
    <property type="match status" value="1"/>
</dbReference>
<dbReference type="GO" id="GO:0019829">
    <property type="term" value="F:ATPase-coupled monoatomic cation transmembrane transporter activity"/>
    <property type="evidence" value="ECO:0007669"/>
    <property type="project" value="TreeGrafter"/>
</dbReference>
<feature type="transmembrane region" description="Helical" evidence="12">
    <location>
        <begin position="1247"/>
        <end position="1265"/>
    </location>
</feature>
<dbReference type="InterPro" id="IPR036412">
    <property type="entry name" value="HAD-like_sf"/>
</dbReference>
<evidence type="ECO:0000313" key="17">
    <source>
        <dbReference type="Proteomes" id="UP000070444"/>
    </source>
</evidence>
<comment type="subcellular location">
    <subcellularLocation>
        <location evidence="1">Membrane</location>
        <topology evidence="1">Multi-pass membrane protein</topology>
    </subcellularLocation>
</comment>
<evidence type="ECO:0000256" key="6">
    <source>
        <dbReference type="ARBA" id="ARBA00022840"/>
    </source>
</evidence>
<feature type="domain" description="Cation-transporting P-type ATPase N-terminal" evidence="15">
    <location>
        <begin position="429"/>
        <end position="479"/>
    </location>
</feature>
<evidence type="ECO:0000256" key="1">
    <source>
        <dbReference type="ARBA" id="ARBA00004141"/>
    </source>
</evidence>
<evidence type="ECO:0000256" key="2">
    <source>
        <dbReference type="ARBA" id="ARBA00006000"/>
    </source>
</evidence>
<dbReference type="InterPro" id="IPR004014">
    <property type="entry name" value="ATPase_P-typ_cation-transptr_N"/>
</dbReference>
<dbReference type="GO" id="GO:0016020">
    <property type="term" value="C:membrane"/>
    <property type="evidence" value="ECO:0007669"/>
    <property type="project" value="UniProtKB-SubCell"/>
</dbReference>
<dbReference type="OrthoDB" id="48943at2759"/>
<keyword evidence="10 12" id="KW-0472">Membrane</keyword>
<dbReference type="GO" id="GO:0016887">
    <property type="term" value="F:ATP hydrolysis activity"/>
    <property type="evidence" value="ECO:0007669"/>
    <property type="project" value="InterPro"/>
</dbReference>
<dbReference type="Pfam" id="PF00690">
    <property type="entry name" value="Cation_ATPase_N"/>
    <property type="match status" value="1"/>
</dbReference>
<dbReference type="SUPFAM" id="SSF81653">
    <property type="entry name" value="Calcium ATPase, transduction domain A"/>
    <property type="match status" value="1"/>
</dbReference>